<gene>
    <name evidence="1" type="ORF">M514_28026</name>
</gene>
<evidence type="ECO:0000313" key="1">
    <source>
        <dbReference type="EMBL" id="KFD59795.1"/>
    </source>
</evidence>
<protein>
    <submittedName>
        <fullName evidence="1">Uncharacterized protein</fullName>
    </submittedName>
</protein>
<proteinExistence type="predicted"/>
<name>A0A085MRE9_9BILA</name>
<dbReference type="Proteomes" id="UP000030758">
    <property type="component" value="Unassembled WGS sequence"/>
</dbReference>
<reference evidence="1" key="1">
    <citation type="journal article" date="2014" name="Nat. Genet.">
        <title>Genome and transcriptome of the porcine whipworm Trichuris suis.</title>
        <authorList>
            <person name="Jex A.R."/>
            <person name="Nejsum P."/>
            <person name="Schwarz E.M."/>
            <person name="Hu L."/>
            <person name="Young N.D."/>
            <person name="Hall R.S."/>
            <person name="Korhonen P.K."/>
            <person name="Liao S."/>
            <person name="Thamsborg S."/>
            <person name="Xia J."/>
            <person name="Xu P."/>
            <person name="Wang S."/>
            <person name="Scheerlinck J.P."/>
            <person name="Hofmann A."/>
            <person name="Sternberg P.W."/>
            <person name="Wang J."/>
            <person name="Gasser R.B."/>
        </authorList>
    </citation>
    <scope>NUCLEOTIDE SEQUENCE [LARGE SCALE GENOMIC DNA]</scope>
    <source>
        <strain evidence="1">DCEP-RM93F</strain>
    </source>
</reference>
<accession>A0A085MRE9</accession>
<dbReference type="AlphaFoldDB" id="A0A085MRE9"/>
<sequence>MCPHQIHAVKPLSLGCAVDAGSIDCCFAAASMGVTLCAVQKTSDLTYTMRPHQIHAVKPLSLGCAVDAGSIDCCFAAASMGVTLCAVQKTRKSMPTLVNAGAWKSSRSLAKSDIIICFGTALSLRQ</sequence>
<organism evidence="1">
    <name type="scientific">Trichuris suis</name>
    <name type="common">pig whipworm</name>
    <dbReference type="NCBI Taxonomy" id="68888"/>
    <lineage>
        <taxon>Eukaryota</taxon>
        <taxon>Metazoa</taxon>
        <taxon>Ecdysozoa</taxon>
        <taxon>Nematoda</taxon>
        <taxon>Enoplea</taxon>
        <taxon>Dorylaimia</taxon>
        <taxon>Trichinellida</taxon>
        <taxon>Trichuridae</taxon>
        <taxon>Trichuris</taxon>
    </lineage>
</organism>
<dbReference type="EMBL" id="KL367733">
    <property type="protein sequence ID" value="KFD59795.1"/>
    <property type="molecule type" value="Genomic_DNA"/>
</dbReference>